<protein>
    <recommendedName>
        <fullName evidence="12">Peptidase M50 domain-containing protein</fullName>
    </recommendedName>
</protein>
<gene>
    <name evidence="13" type="ORF">A2927_02590</name>
</gene>
<evidence type="ECO:0000313" key="14">
    <source>
        <dbReference type="Proteomes" id="UP000178849"/>
    </source>
</evidence>
<dbReference type="PANTHER" id="PTHR42837">
    <property type="entry name" value="REGULATOR OF SIGMA-E PROTEASE RSEP"/>
    <property type="match status" value="1"/>
</dbReference>
<name>A0A1G2BI52_9BACT</name>
<dbReference type="Pfam" id="PF02163">
    <property type="entry name" value="Peptidase_M50"/>
    <property type="match status" value="1"/>
</dbReference>
<comment type="subcellular location">
    <subcellularLocation>
        <location evidence="2">Membrane</location>
        <topology evidence="2">Multi-pass membrane protein</topology>
    </subcellularLocation>
</comment>
<keyword evidence="10 11" id="KW-0472">Membrane</keyword>
<evidence type="ECO:0000256" key="6">
    <source>
        <dbReference type="ARBA" id="ARBA00022801"/>
    </source>
</evidence>
<keyword evidence="5 11" id="KW-0812">Transmembrane</keyword>
<evidence type="ECO:0000256" key="1">
    <source>
        <dbReference type="ARBA" id="ARBA00001947"/>
    </source>
</evidence>
<evidence type="ECO:0000256" key="11">
    <source>
        <dbReference type="SAM" id="Phobius"/>
    </source>
</evidence>
<keyword evidence="8 11" id="KW-1133">Transmembrane helix</keyword>
<dbReference type="InterPro" id="IPR004387">
    <property type="entry name" value="Pept_M50_Zn"/>
</dbReference>
<accession>A0A1G2BI52</accession>
<evidence type="ECO:0000259" key="12">
    <source>
        <dbReference type="Pfam" id="PF02163"/>
    </source>
</evidence>
<evidence type="ECO:0000256" key="3">
    <source>
        <dbReference type="ARBA" id="ARBA00007931"/>
    </source>
</evidence>
<feature type="transmembrane region" description="Helical" evidence="11">
    <location>
        <begin position="12"/>
        <end position="32"/>
    </location>
</feature>
<keyword evidence="4" id="KW-0645">Protease</keyword>
<organism evidence="13 14">
    <name type="scientific">Candidatus Komeilibacteria bacterium RIFCSPLOWO2_01_FULL_45_10</name>
    <dbReference type="NCBI Taxonomy" id="1798550"/>
    <lineage>
        <taxon>Bacteria</taxon>
        <taxon>Candidatus Komeiliibacteriota</taxon>
    </lineage>
</organism>
<dbReference type="InterPro" id="IPR008915">
    <property type="entry name" value="Peptidase_M50"/>
</dbReference>
<dbReference type="Proteomes" id="UP000178849">
    <property type="component" value="Unassembled WGS sequence"/>
</dbReference>
<evidence type="ECO:0000256" key="7">
    <source>
        <dbReference type="ARBA" id="ARBA00022833"/>
    </source>
</evidence>
<feature type="transmembrane region" description="Helical" evidence="11">
    <location>
        <begin position="60"/>
        <end position="78"/>
    </location>
</feature>
<comment type="cofactor">
    <cofactor evidence="1">
        <name>Zn(2+)</name>
        <dbReference type="ChEBI" id="CHEBI:29105"/>
    </cofactor>
</comment>
<evidence type="ECO:0000256" key="9">
    <source>
        <dbReference type="ARBA" id="ARBA00023049"/>
    </source>
</evidence>
<dbReference type="STRING" id="1798550.A2927_02590"/>
<dbReference type="GO" id="GO:0004222">
    <property type="term" value="F:metalloendopeptidase activity"/>
    <property type="evidence" value="ECO:0007669"/>
    <property type="project" value="InterPro"/>
</dbReference>
<comment type="caution">
    <text evidence="13">The sequence shown here is derived from an EMBL/GenBank/DDBJ whole genome shotgun (WGS) entry which is preliminary data.</text>
</comment>
<proteinExistence type="inferred from homology"/>
<keyword evidence="6" id="KW-0378">Hydrolase</keyword>
<dbReference type="GO" id="GO:0016020">
    <property type="term" value="C:membrane"/>
    <property type="evidence" value="ECO:0007669"/>
    <property type="project" value="UniProtKB-SubCell"/>
</dbReference>
<feature type="domain" description="Peptidase M50" evidence="12">
    <location>
        <begin position="3"/>
        <end position="72"/>
    </location>
</feature>
<sequence>MTGQVVEMGLRYIWQFTALLSLNLAVINFLPFPALDGGRFLFLVIEKLRRRPNNQQLENVIHNIGFSLLLLLIAVVTYRDLLRYGEGFIGRIKDLF</sequence>
<keyword evidence="9" id="KW-0482">Metalloprotease</keyword>
<dbReference type="PANTHER" id="PTHR42837:SF2">
    <property type="entry name" value="MEMBRANE METALLOPROTEASE ARASP2, CHLOROPLASTIC-RELATED"/>
    <property type="match status" value="1"/>
</dbReference>
<evidence type="ECO:0000256" key="5">
    <source>
        <dbReference type="ARBA" id="ARBA00022692"/>
    </source>
</evidence>
<evidence type="ECO:0000256" key="2">
    <source>
        <dbReference type="ARBA" id="ARBA00004141"/>
    </source>
</evidence>
<keyword evidence="7" id="KW-0862">Zinc</keyword>
<comment type="similarity">
    <text evidence="3">Belongs to the peptidase M50B family.</text>
</comment>
<evidence type="ECO:0000313" key="13">
    <source>
        <dbReference type="EMBL" id="OGY88861.1"/>
    </source>
</evidence>
<dbReference type="GO" id="GO:0006508">
    <property type="term" value="P:proteolysis"/>
    <property type="evidence" value="ECO:0007669"/>
    <property type="project" value="UniProtKB-KW"/>
</dbReference>
<evidence type="ECO:0000256" key="10">
    <source>
        <dbReference type="ARBA" id="ARBA00023136"/>
    </source>
</evidence>
<dbReference type="AlphaFoldDB" id="A0A1G2BI52"/>
<evidence type="ECO:0000256" key="8">
    <source>
        <dbReference type="ARBA" id="ARBA00022989"/>
    </source>
</evidence>
<evidence type="ECO:0000256" key="4">
    <source>
        <dbReference type="ARBA" id="ARBA00022670"/>
    </source>
</evidence>
<reference evidence="13 14" key="1">
    <citation type="journal article" date="2016" name="Nat. Commun.">
        <title>Thousands of microbial genomes shed light on interconnected biogeochemical processes in an aquifer system.</title>
        <authorList>
            <person name="Anantharaman K."/>
            <person name="Brown C.T."/>
            <person name="Hug L.A."/>
            <person name="Sharon I."/>
            <person name="Castelle C.J."/>
            <person name="Probst A.J."/>
            <person name="Thomas B.C."/>
            <person name="Singh A."/>
            <person name="Wilkins M.J."/>
            <person name="Karaoz U."/>
            <person name="Brodie E.L."/>
            <person name="Williams K.H."/>
            <person name="Hubbard S.S."/>
            <person name="Banfield J.F."/>
        </authorList>
    </citation>
    <scope>NUCLEOTIDE SEQUENCE [LARGE SCALE GENOMIC DNA]</scope>
</reference>
<dbReference type="EMBL" id="MHKL01000036">
    <property type="protein sequence ID" value="OGY88861.1"/>
    <property type="molecule type" value="Genomic_DNA"/>
</dbReference>